<proteinExistence type="inferred from homology"/>
<dbReference type="PRINTS" id="PR00039">
    <property type="entry name" value="HTHLYSR"/>
</dbReference>
<dbReference type="EMBL" id="WIWJ01000097">
    <property type="protein sequence ID" value="MQT50144.1"/>
    <property type="molecule type" value="Genomic_DNA"/>
</dbReference>
<dbReference type="InterPro" id="IPR005119">
    <property type="entry name" value="LysR_subst-bd"/>
</dbReference>
<dbReference type="Pfam" id="PF00126">
    <property type="entry name" value="HTH_1"/>
    <property type="match status" value="1"/>
</dbReference>
<dbReference type="SUPFAM" id="SSF46785">
    <property type="entry name" value="Winged helix' DNA-binding domain"/>
    <property type="match status" value="1"/>
</dbReference>
<name>A0A6A7YR62_9PSED</name>
<keyword evidence="3" id="KW-0238">DNA-binding</keyword>
<dbReference type="Proteomes" id="UP000441404">
    <property type="component" value="Unassembled WGS sequence"/>
</dbReference>
<dbReference type="InterPro" id="IPR036388">
    <property type="entry name" value="WH-like_DNA-bd_sf"/>
</dbReference>
<evidence type="ECO:0000259" key="5">
    <source>
        <dbReference type="PROSITE" id="PS50931"/>
    </source>
</evidence>
<dbReference type="SUPFAM" id="SSF53850">
    <property type="entry name" value="Periplasmic binding protein-like II"/>
    <property type="match status" value="1"/>
</dbReference>
<dbReference type="EMBL" id="WIWI01000009">
    <property type="protein sequence ID" value="MQT88364.1"/>
    <property type="molecule type" value="Genomic_DNA"/>
</dbReference>
<evidence type="ECO:0000256" key="2">
    <source>
        <dbReference type="ARBA" id="ARBA00023015"/>
    </source>
</evidence>
<gene>
    <name evidence="7" type="ORF">GHO39_04300</name>
    <name evidence="6" type="ORF">GHO40_26070</name>
</gene>
<comment type="similarity">
    <text evidence="1">Belongs to the LysR transcriptional regulatory family.</text>
</comment>
<evidence type="ECO:0000313" key="8">
    <source>
        <dbReference type="Proteomes" id="UP000441404"/>
    </source>
</evidence>
<dbReference type="InterPro" id="IPR000847">
    <property type="entry name" value="LysR_HTH_N"/>
</dbReference>
<dbReference type="GO" id="GO:0003677">
    <property type="term" value="F:DNA binding"/>
    <property type="evidence" value="ECO:0007669"/>
    <property type="project" value="UniProtKB-KW"/>
</dbReference>
<dbReference type="InterPro" id="IPR036390">
    <property type="entry name" value="WH_DNA-bd_sf"/>
</dbReference>
<dbReference type="FunFam" id="1.10.10.10:FF:000001">
    <property type="entry name" value="LysR family transcriptional regulator"/>
    <property type="match status" value="1"/>
</dbReference>
<accession>A0A6A7YR62</accession>
<keyword evidence="2" id="KW-0805">Transcription regulation</keyword>
<dbReference type="PANTHER" id="PTHR30419:SF2">
    <property type="entry name" value="LYSR FAMILY TRANSCRIPTIONAL REGULATOR"/>
    <property type="match status" value="1"/>
</dbReference>
<evidence type="ECO:0000256" key="1">
    <source>
        <dbReference type="ARBA" id="ARBA00009437"/>
    </source>
</evidence>
<organism evidence="7 9">
    <name type="scientific">Pseudomonas helleri</name>
    <dbReference type="NCBI Taxonomy" id="1608996"/>
    <lineage>
        <taxon>Bacteria</taxon>
        <taxon>Pseudomonadati</taxon>
        <taxon>Pseudomonadota</taxon>
        <taxon>Gammaproteobacteria</taxon>
        <taxon>Pseudomonadales</taxon>
        <taxon>Pseudomonadaceae</taxon>
        <taxon>Pseudomonas</taxon>
    </lineage>
</organism>
<dbReference type="PANTHER" id="PTHR30419">
    <property type="entry name" value="HTH-TYPE TRANSCRIPTIONAL REGULATOR YBHD"/>
    <property type="match status" value="1"/>
</dbReference>
<dbReference type="Pfam" id="PF03466">
    <property type="entry name" value="LysR_substrate"/>
    <property type="match status" value="1"/>
</dbReference>
<sequence length="301" mass="32856">MHSRILNYLDEVVRTGSIRQAAERLHVSASAISRQIIALEEDLGTPIFNRTARTLVLTAAGEVLIRHIRDTLKDMARTQALIDSLKGLRRGEVTLCFMSGLAASLIPGAVSLFLKKNPRVTIKLQLMTTGEEILEAVASGAADLGVGFDFATQPGLIHLSHSIARLGAVMAPDHPLAERSTLRIAECMDYPLILADGTTAIRPYLDRVLSKAPPSLTTCVETNAIETMRSLAMSGHFITFLTLFDIDSERQQKRLVYIPVQEFTQKPQSLMLVGKEKGMSAMASVFAESLKVALLRTTETG</sequence>
<evidence type="ECO:0000256" key="3">
    <source>
        <dbReference type="ARBA" id="ARBA00023125"/>
    </source>
</evidence>
<reference evidence="8 9" key="1">
    <citation type="submission" date="2019-10" db="EMBL/GenBank/DDBJ databases">
        <title>Evaluation of single-gene subtyping targets for Pseudomonas.</title>
        <authorList>
            <person name="Reichler S.J."/>
            <person name="Orsi R.H."/>
            <person name="Wiedmann M."/>
            <person name="Martin N.H."/>
            <person name="Murphy S.I."/>
        </authorList>
    </citation>
    <scope>NUCLEOTIDE SEQUENCE [LARGE SCALE GENOMIC DNA]</scope>
    <source>
        <strain evidence="7 9">FSL R10-3254</strain>
        <strain evidence="6 8">FSL R10-3257</strain>
    </source>
</reference>
<dbReference type="GO" id="GO:0005829">
    <property type="term" value="C:cytosol"/>
    <property type="evidence" value="ECO:0007669"/>
    <property type="project" value="TreeGrafter"/>
</dbReference>
<feature type="domain" description="HTH lysR-type" evidence="5">
    <location>
        <begin position="1"/>
        <end position="58"/>
    </location>
</feature>
<dbReference type="GO" id="GO:0003700">
    <property type="term" value="F:DNA-binding transcription factor activity"/>
    <property type="evidence" value="ECO:0007669"/>
    <property type="project" value="InterPro"/>
</dbReference>
<dbReference type="Proteomes" id="UP000489190">
    <property type="component" value="Unassembled WGS sequence"/>
</dbReference>
<protein>
    <submittedName>
        <fullName evidence="7">LysR family transcriptional regulator</fullName>
    </submittedName>
</protein>
<dbReference type="AlphaFoldDB" id="A0A6A7YR62"/>
<evidence type="ECO:0000313" key="6">
    <source>
        <dbReference type="EMBL" id="MQT50144.1"/>
    </source>
</evidence>
<evidence type="ECO:0000313" key="9">
    <source>
        <dbReference type="Proteomes" id="UP000489190"/>
    </source>
</evidence>
<evidence type="ECO:0000256" key="4">
    <source>
        <dbReference type="ARBA" id="ARBA00023163"/>
    </source>
</evidence>
<dbReference type="RefSeq" id="WP_153326916.1">
    <property type="nucleotide sequence ID" value="NZ_WIWI01000009.1"/>
</dbReference>
<keyword evidence="4" id="KW-0804">Transcription</keyword>
<dbReference type="Gene3D" id="1.10.10.10">
    <property type="entry name" value="Winged helix-like DNA-binding domain superfamily/Winged helix DNA-binding domain"/>
    <property type="match status" value="1"/>
</dbReference>
<dbReference type="PROSITE" id="PS50931">
    <property type="entry name" value="HTH_LYSR"/>
    <property type="match status" value="1"/>
</dbReference>
<comment type="caution">
    <text evidence="7">The sequence shown here is derived from an EMBL/GenBank/DDBJ whole genome shotgun (WGS) entry which is preliminary data.</text>
</comment>
<evidence type="ECO:0000313" key="7">
    <source>
        <dbReference type="EMBL" id="MQT88364.1"/>
    </source>
</evidence>
<dbReference type="Gene3D" id="3.40.190.290">
    <property type="match status" value="1"/>
</dbReference>
<dbReference type="InterPro" id="IPR050950">
    <property type="entry name" value="HTH-type_LysR_regulators"/>
</dbReference>